<proteinExistence type="predicted"/>
<reference evidence="1 2" key="1">
    <citation type="submission" date="2016-08" db="EMBL/GenBank/DDBJ databases">
        <authorList>
            <person name="Seilhamer J.J."/>
        </authorList>
    </citation>
    <scope>NUCLEOTIDE SEQUENCE [LARGE SCALE GENOMIC DNA]</scope>
    <source>
        <strain evidence="1 2">SDA_GO95</strain>
    </source>
</reference>
<name>A0A1G4EV97_BACMY</name>
<organism evidence="1 2">
    <name type="scientific">Bacillus mycoides</name>
    <dbReference type="NCBI Taxonomy" id="1405"/>
    <lineage>
        <taxon>Bacteria</taxon>
        <taxon>Bacillati</taxon>
        <taxon>Bacillota</taxon>
        <taxon>Bacilli</taxon>
        <taxon>Bacillales</taxon>
        <taxon>Bacillaceae</taxon>
        <taxon>Bacillus</taxon>
        <taxon>Bacillus cereus group</taxon>
    </lineage>
</organism>
<evidence type="ECO:0000313" key="2">
    <source>
        <dbReference type="Proteomes" id="UP000195696"/>
    </source>
</evidence>
<evidence type="ECO:0000313" key="1">
    <source>
        <dbReference type="EMBL" id="SCB71087.1"/>
    </source>
</evidence>
<gene>
    <name evidence="1" type="ORF">BWGO95_05309</name>
</gene>
<dbReference type="RefSeq" id="WP_088099664.1">
    <property type="nucleotide sequence ID" value="NZ_FMAK01000058.1"/>
</dbReference>
<dbReference type="Proteomes" id="UP000195696">
    <property type="component" value="Unassembled WGS sequence"/>
</dbReference>
<dbReference type="AlphaFoldDB" id="A0A1G4EV97"/>
<sequence length="77" mass="8804">MVRIYGRFKNKKEAEEFLSKIKSSVWDLIEDKHVEVYKTNGEGGSKWGFCVEAFIDSSNAIFQQSLFQVPGIEVKSV</sequence>
<protein>
    <submittedName>
        <fullName evidence="1">Uncharacterized protein</fullName>
    </submittedName>
</protein>
<dbReference type="EMBL" id="FMAK01000058">
    <property type="protein sequence ID" value="SCB71087.1"/>
    <property type="molecule type" value="Genomic_DNA"/>
</dbReference>
<accession>A0A1G4EV97</accession>